<proteinExistence type="predicted"/>
<dbReference type="Proteomes" id="UP000254537">
    <property type="component" value="Chromosome"/>
</dbReference>
<dbReference type="EMBL" id="CP031337">
    <property type="protein sequence ID" value="AXK40154.1"/>
    <property type="molecule type" value="Genomic_DNA"/>
</dbReference>
<evidence type="ECO:0000313" key="2">
    <source>
        <dbReference type="Proteomes" id="UP000254537"/>
    </source>
</evidence>
<dbReference type="AlphaFoldDB" id="A0A345Y8A2"/>
<evidence type="ECO:0000313" key="1">
    <source>
        <dbReference type="EMBL" id="AXK40154.1"/>
    </source>
</evidence>
<dbReference type="OrthoDB" id="5296692at2"/>
<dbReference type="InterPro" id="IPR021853">
    <property type="entry name" value="DUF3460"/>
</dbReference>
<accession>A0A345Y8A2</accession>
<dbReference type="RefSeq" id="WP_115434084.1">
    <property type="nucleotide sequence ID" value="NZ_CP031337.1"/>
</dbReference>
<dbReference type="KEGG" id="ccah:DWG20_12235"/>
<gene>
    <name evidence="1" type="ORF">DWG20_12235</name>
</gene>
<sequence>MRTAHKGYRPGHEGYVSEFTEFMDHYLEEHPEVVEDQRHGWYLFWDHKANQASIKEEKEDSVPVKGYDYL</sequence>
<organism evidence="1 2">
    <name type="scientific">Crenobacter cavernae</name>
    <dbReference type="NCBI Taxonomy" id="2290923"/>
    <lineage>
        <taxon>Bacteria</taxon>
        <taxon>Pseudomonadati</taxon>
        <taxon>Pseudomonadota</taxon>
        <taxon>Betaproteobacteria</taxon>
        <taxon>Neisseriales</taxon>
        <taxon>Neisseriaceae</taxon>
        <taxon>Crenobacter</taxon>
    </lineage>
</organism>
<dbReference type="Pfam" id="PF11943">
    <property type="entry name" value="DUF3460"/>
    <property type="match status" value="1"/>
</dbReference>
<protein>
    <submittedName>
        <fullName evidence="1">DUF3460 family protein</fullName>
    </submittedName>
</protein>
<reference evidence="1 2" key="1">
    <citation type="submission" date="2018-07" db="EMBL/GenBank/DDBJ databases">
        <title>Crenobacter cavernae sp. nov., isolated from a karst cave.</title>
        <authorList>
            <person name="Zhu H."/>
        </authorList>
    </citation>
    <scope>NUCLEOTIDE SEQUENCE [LARGE SCALE GENOMIC DNA]</scope>
    <source>
        <strain evidence="1 2">K1W11S-77</strain>
    </source>
</reference>
<name>A0A345Y8A2_9NEIS</name>